<sequence length="158" mass="17098">MLGPLILRPLVILAAGLCFQLFPAVTAAHTATTRGSPACLANEAVPYMAQPFASSSSNHATDAVEQTFLYLYSHQTRSVSMKMPWHIAVVSDQTKNRSREDINAEFGDRVAVHYFGATEEGQLEYAKAIDGGEGTLANVTRGGEKDDEVQQIDIVKKG</sequence>
<keyword evidence="1" id="KW-0732">Signal</keyword>
<keyword evidence="3" id="KW-1185">Reference proteome</keyword>
<dbReference type="EMBL" id="ML992669">
    <property type="protein sequence ID" value="KAF2214132.1"/>
    <property type="molecule type" value="Genomic_DNA"/>
</dbReference>
<gene>
    <name evidence="2" type="ORF">CERZMDRAFT_96158</name>
</gene>
<accession>A0A6A6FL11</accession>
<protein>
    <recommendedName>
        <fullName evidence="4">Inhibitor I9 domain-containing protein</fullName>
    </recommendedName>
</protein>
<dbReference type="OrthoDB" id="3941712at2759"/>
<feature type="signal peptide" evidence="1">
    <location>
        <begin position="1"/>
        <end position="27"/>
    </location>
</feature>
<dbReference type="Proteomes" id="UP000799539">
    <property type="component" value="Unassembled WGS sequence"/>
</dbReference>
<evidence type="ECO:0008006" key="4">
    <source>
        <dbReference type="Google" id="ProtNLM"/>
    </source>
</evidence>
<evidence type="ECO:0000256" key="1">
    <source>
        <dbReference type="SAM" id="SignalP"/>
    </source>
</evidence>
<proteinExistence type="predicted"/>
<evidence type="ECO:0000313" key="3">
    <source>
        <dbReference type="Proteomes" id="UP000799539"/>
    </source>
</evidence>
<feature type="chain" id="PRO_5025679986" description="Inhibitor I9 domain-containing protein" evidence="1">
    <location>
        <begin position="28"/>
        <end position="158"/>
    </location>
</feature>
<organism evidence="2 3">
    <name type="scientific">Cercospora zeae-maydis SCOH1-5</name>
    <dbReference type="NCBI Taxonomy" id="717836"/>
    <lineage>
        <taxon>Eukaryota</taxon>
        <taxon>Fungi</taxon>
        <taxon>Dikarya</taxon>
        <taxon>Ascomycota</taxon>
        <taxon>Pezizomycotina</taxon>
        <taxon>Dothideomycetes</taxon>
        <taxon>Dothideomycetidae</taxon>
        <taxon>Mycosphaerellales</taxon>
        <taxon>Mycosphaerellaceae</taxon>
        <taxon>Cercospora</taxon>
    </lineage>
</organism>
<reference evidence="2" key="1">
    <citation type="journal article" date="2020" name="Stud. Mycol.">
        <title>101 Dothideomycetes genomes: a test case for predicting lifestyles and emergence of pathogens.</title>
        <authorList>
            <person name="Haridas S."/>
            <person name="Albert R."/>
            <person name="Binder M."/>
            <person name="Bloem J."/>
            <person name="Labutti K."/>
            <person name="Salamov A."/>
            <person name="Andreopoulos B."/>
            <person name="Baker S."/>
            <person name="Barry K."/>
            <person name="Bills G."/>
            <person name="Bluhm B."/>
            <person name="Cannon C."/>
            <person name="Castanera R."/>
            <person name="Culley D."/>
            <person name="Daum C."/>
            <person name="Ezra D."/>
            <person name="Gonzalez J."/>
            <person name="Henrissat B."/>
            <person name="Kuo A."/>
            <person name="Liang C."/>
            <person name="Lipzen A."/>
            <person name="Lutzoni F."/>
            <person name="Magnuson J."/>
            <person name="Mondo S."/>
            <person name="Nolan M."/>
            <person name="Ohm R."/>
            <person name="Pangilinan J."/>
            <person name="Park H.-J."/>
            <person name="Ramirez L."/>
            <person name="Alfaro M."/>
            <person name="Sun H."/>
            <person name="Tritt A."/>
            <person name="Yoshinaga Y."/>
            <person name="Zwiers L.-H."/>
            <person name="Turgeon B."/>
            <person name="Goodwin S."/>
            <person name="Spatafora J."/>
            <person name="Crous P."/>
            <person name="Grigoriev I."/>
        </authorList>
    </citation>
    <scope>NUCLEOTIDE SEQUENCE</scope>
    <source>
        <strain evidence="2">SCOH1-5</strain>
    </source>
</reference>
<name>A0A6A6FL11_9PEZI</name>
<dbReference type="AlphaFoldDB" id="A0A6A6FL11"/>
<evidence type="ECO:0000313" key="2">
    <source>
        <dbReference type="EMBL" id="KAF2214132.1"/>
    </source>
</evidence>